<dbReference type="InterPro" id="IPR050595">
    <property type="entry name" value="Bact_response_regulator"/>
</dbReference>
<dbReference type="SMART" id="SM00448">
    <property type="entry name" value="REC"/>
    <property type="match status" value="1"/>
</dbReference>
<feature type="modified residue" description="4-aspartylphosphate" evidence="2">
    <location>
        <position position="56"/>
    </location>
</feature>
<dbReference type="PANTHER" id="PTHR44591">
    <property type="entry name" value="STRESS RESPONSE REGULATOR PROTEIN 1"/>
    <property type="match status" value="1"/>
</dbReference>
<protein>
    <submittedName>
        <fullName evidence="4">Response regulator</fullName>
    </submittedName>
</protein>
<reference evidence="4 5" key="1">
    <citation type="submission" date="2020-08" db="EMBL/GenBank/DDBJ databases">
        <title>Novel species isolated from subtropical streams in China.</title>
        <authorList>
            <person name="Lu H."/>
        </authorList>
    </citation>
    <scope>NUCLEOTIDE SEQUENCE [LARGE SCALE GENOMIC DNA]</scope>
    <source>
        <strain evidence="4 5">NL8W</strain>
    </source>
</reference>
<organism evidence="4 5">
    <name type="scientific">Undibacterium umbellatum</name>
    <dbReference type="NCBI Taxonomy" id="2762300"/>
    <lineage>
        <taxon>Bacteria</taxon>
        <taxon>Pseudomonadati</taxon>
        <taxon>Pseudomonadota</taxon>
        <taxon>Betaproteobacteria</taxon>
        <taxon>Burkholderiales</taxon>
        <taxon>Oxalobacteraceae</taxon>
        <taxon>Undibacterium</taxon>
    </lineage>
</organism>
<dbReference type="InterPro" id="IPR001789">
    <property type="entry name" value="Sig_transdc_resp-reg_receiver"/>
</dbReference>
<gene>
    <name evidence="4" type="ORF">H8L47_24305</name>
</gene>
<dbReference type="PANTHER" id="PTHR44591:SF3">
    <property type="entry name" value="RESPONSE REGULATORY DOMAIN-CONTAINING PROTEIN"/>
    <property type="match status" value="1"/>
</dbReference>
<evidence type="ECO:0000256" key="2">
    <source>
        <dbReference type="PROSITE-ProRule" id="PRU00169"/>
    </source>
</evidence>
<evidence type="ECO:0000259" key="3">
    <source>
        <dbReference type="PROSITE" id="PS50110"/>
    </source>
</evidence>
<dbReference type="Proteomes" id="UP000646911">
    <property type="component" value="Unassembled WGS sequence"/>
</dbReference>
<dbReference type="RefSeq" id="WP_186956268.1">
    <property type="nucleotide sequence ID" value="NZ_JACOFX010000018.1"/>
</dbReference>
<comment type="caution">
    <text evidence="4">The sequence shown here is derived from an EMBL/GenBank/DDBJ whole genome shotgun (WGS) entry which is preliminary data.</text>
</comment>
<proteinExistence type="predicted"/>
<dbReference type="Gene3D" id="3.40.50.2300">
    <property type="match status" value="1"/>
</dbReference>
<evidence type="ECO:0000313" key="4">
    <source>
        <dbReference type="EMBL" id="MBC3910696.1"/>
    </source>
</evidence>
<dbReference type="Pfam" id="PF00072">
    <property type="entry name" value="Response_reg"/>
    <property type="match status" value="1"/>
</dbReference>
<dbReference type="InterPro" id="IPR011006">
    <property type="entry name" value="CheY-like_superfamily"/>
</dbReference>
<accession>A0ABR6ZH63</accession>
<keyword evidence="1 2" id="KW-0597">Phosphoprotein</keyword>
<evidence type="ECO:0000313" key="5">
    <source>
        <dbReference type="Proteomes" id="UP000646911"/>
    </source>
</evidence>
<sequence>MGNTTTWIAVVDDEEAIRRALLRLLRSAGLEAHAFISGKAFLDGLRLRSPACVLLDLNMPDMSGFAVIEKLAQLQPELPVIILTGQDVGKRQRNSDLAHAIAVLQKPVHDQELFSVIATALIQFDKQILNPNCNLAVHT</sequence>
<evidence type="ECO:0000256" key="1">
    <source>
        <dbReference type="ARBA" id="ARBA00022553"/>
    </source>
</evidence>
<name>A0ABR6ZH63_9BURK</name>
<dbReference type="EMBL" id="JACOFX010000018">
    <property type="protein sequence ID" value="MBC3910696.1"/>
    <property type="molecule type" value="Genomic_DNA"/>
</dbReference>
<keyword evidence="5" id="KW-1185">Reference proteome</keyword>
<dbReference type="SUPFAM" id="SSF52172">
    <property type="entry name" value="CheY-like"/>
    <property type="match status" value="1"/>
</dbReference>
<feature type="domain" description="Response regulatory" evidence="3">
    <location>
        <begin position="7"/>
        <end position="121"/>
    </location>
</feature>
<dbReference type="PROSITE" id="PS50110">
    <property type="entry name" value="RESPONSE_REGULATORY"/>
    <property type="match status" value="1"/>
</dbReference>